<protein>
    <submittedName>
        <fullName evidence="2">Uncharacterized protein</fullName>
    </submittedName>
</protein>
<gene>
    <name evidence="2" type="ORF">EVAR_30780_1</name>
</gene>
<name>A0A4C1V714_EUMVA</name>
<keyword evidence="3" id="KW-1185">Reference proteome</keyword>
<dbReference type="Proteomes" id="UP000299102">
    <property type="component" value="Unassembled WGS sequence"/>
</dbReference>
<dbReference type="EMBL" id="BGZK01000285">
    <property type="protein sequence ID" value="GBP34226.1"/>
    <property type="molecule type" value="Genomic_DNA"/>
</dbReference>
<accession>A0A4C1V714</accession>
<evidence type="ECO:0000313" key="3">
    <source>
        <dbReference type="Proteomes" id="UP000299102"/>
    </source>
</evidence>
<dbReference type="AlphaFoldDB" id="A0A4C1V714"/>
<comment type="caution">
    <text evidence="2">The sequence shown here is derived from an EMBL/GenBank/DDBJ whole genome shotgun (WGS) entry which is preliminary data.</text>
</comment>
<proteinExistence type="predicted"/>
<feature type="region of interest" description="Disordered" evidence="1">
    <location>
        <begin position="77"/>
        <end position="99"/>
    </location>
</feature>
<reference evidence="2 3" key="1">
    <citation type="journal article" date="2019" name="Commun. Biol.">
        <title>The bagworm genome reveals a unique fibroin gene that provides high tensile strength.</title>
        <authorList>
            <person name="Kono N."/>
            <person name="Nakamura H."/>
            <person name="Ohtoshi R."/>
            <person name="Tomita M."/>
            <person name="Numata K."/>
            <person name="Arakawa K."/>
        </authorList>
    </citation>
    <scope>NUCLEOTIDE SEQUENCE [LARGE SCALE GENOMIC DNA]</scope>
</reference>
<organism evidence="2 3">
    <name type="scientific">Eumeta variegata</name>
    <name type="common">Bagworm moth</name>
    <name type="synonym">Eumeta japonica</name>
    <dbReference type="NCBI Taxonomy" id="151549"/>
    <lineage>
        <taxon>Eukaryota</taxon>
        <taxon>Metazoa</taxon>
        <taxon>Ecdysozoa</taxon>
        <taxon>Arthropoda</taxon>
        <taxon>Hexapoda</taxon>
        <taxon>Insecta</taxon>
        <taxon>Pterygota</taxon>
        <taxon>Neoptera</taxon>
        <taxon>Endopterygota</taxon>
        <taxon>Lepidoptera</taxon>
        <taxon>Glossata</taxon>
        <taxon>Ditrysia</taxon>
        <taxon>Tineoidea</taxon>
        <taxon>Psychidae</taxon>
        <taxon>Oiketicinae</taxon>
        <taxon>Eumeta</taxon>
    </lineage>
</organism>
<evidence type="ECO:0000313" key="2">
    <source>
        <dbReference type="EMBL" id="GBP34226.1"/>
    </source>
</evidence>
<sequence length="99" mass="11403">MHEVRAYELRERPDSAARKFYEYSRRFPRTSRETKIRIKFVTGIGIRKIEMGGEAGIASGNRIGNCSIETEFKIKSRTPIESEKEANRIPEQDSDVNPV</sequence>
<feature type="compositionally biased region" description="Basic and acidic residues" evidence="1">
    <location>
        <begin position="77"/>
        <end position="91"/>
    </location>
</feature>
<evidence type="ECO:0000256" key="1">
    <source>
        <dbReference type="SAM" id="MobiDB-lite"/>
    </source>
</evidence>